<dbReference type="PANTHER" id="PTHR43649">
    <property type="entry name" value="ARABINOSE-BINDING PROTEIN-RELATED"/>
    <property type="match status" value="1"/>
</dbReference>
<organism evidence="1 2">
    <name type="scientific">Alicyclobacillus fodiniaquatilis</name>
    <dbReference type="NCBI Taxonomy" id="1661150"/>
    <lineage>
        <taxon>Bacteria</taxon>
        <taxon>Bacillati</taxon>
        <taxon>Bacillota</taxon>
        <taxon>Bacilli</taxon>
        <taxon>Bacillales</taxon>
        <taxon>Alicyclobacillaceae</taxon>
        <taxon>Alicyclobacillus</taxon>
    </lineage>
</organism>
<dbReference type="SUPFAM" id="SSF53850">
    <property type="entry name" value="Periplasmic binding protein-like II"/>
    <property type="match status" value="1"/>
</dbReference>
<gene>
    <name evidence="1" type="ORF">ACFSB2_01105</name>
</gene>
<name>A0ABW4JBK1_9BACL</name>
<sequence length="437" mass="48454">MKRFEKFGVSIGAVSLLLGVTTGCGNNDSSAAGKTTTISWLVRGTPAEQVWEHKVIQYFEKEHPNIRVQLIVIPQSEIDQKLQTMFAAGDPPDVFAPNWVNAGFRTYQQDLLDLTPFLKKDPKLLAGFNSKAVSTYTVNGHVLAIPMNQLGSFLFYNKDMFKNAGLSDPPTSWNDKSWTWAKMVEDAKKLTTGSEGNKQYGLLDSFDPNGDAWLWGGDFFTKQTYQTGVVQPALNNPLNKKSMQAHYDLVYQSKVSPSASESNALSALGDPFLTSKVAMELTGGWGLWTYQPATFHWGVAALPYTDPGERDFLYTDCMGIAKKSKHQQAAWELLQTIVNPKTGLKWYTEITNATPPQKDLLQAWYQRISKQTGIPVKQLQQLQEGAVAHGDESPNHVVAHYNAILNVLSQAGNSVYSNTMSIDKAFAQIKSGLKPFE</sequence>
<keyword evidence="2" id="KW-1185">Reference proteome</keyword>
<dbReference type="RefSeq" id="WP_377940684.1">
    <property type="nucleotide sequence ID" value="NZ_JBHUCX010000004.1"/>
</dbReference>
<dbReference type="InterPro" id="IPR006059">
    <property type="entry name" value="SBP"/>
</dbReference>
<dbReference type="CDD" id="cd13585">
    <property type="entry name" value="PBP2_TMBP_like"/>
    <property type="match status" value="1"/>
</dbReference>
<dbReference type="EMBL" id="JBHUCX010000004">
    <property type="protein sequence ID" value="MFD1673320.1"/>
    <property type="molecule type" value="Genomic_DNA"/>
</dbReference>
<dbReference type="Gene3D" id="3.40.190.10">
    <property type="entry name" value="Periplasmic binding protein-like II"/>
    <property type="match status" value="1"/>
</dbReference>
<accession>A0ABW4JBK1</accession>
<dbReference type="Proteomes" id="UP001597079">
    <property type="component" value="Unassembled WGS sequence"/>
</dbReference>
<proteinExistence type="predicted"/>
<protein>
    <submittedName>
        <fullName evidence="1">ABC transporter substrate-binding protein</fullName>
    </submittedName>
</protein>
<evidence type="ECO:0000313" key="1">
    <source>
        <dbReference type="EMBL" id="MFD1673320.1"/>
    </source>
</evidence>
<dbReference type="PANTHER" id="PTHR43649:SF12">
    <property type="entry name" value="DIACETYLCHITOBIOSE BINDING PROTEIN DASA"/>
    <property type="match status" value="1"/>
</dbReference>
<comment type="caution">
    <text evidence="1">The sequence shown here is derived from an EMBL/GenBank/DDBJ whole genome shotgun (WGS) entry which is preliminary data.</text>
</comment>
<evidence type="ECO:0000313" key="2">
    <source>
        <dbReference type="Proteomes" id="UP001597079"/>
    </source>
</evidence>
<dbReference type="InterPro" id="IPR050490">
    <property type="entry name" value="Bact_solute-bd_prot1"/>
</dbReference>
<dbReference type="PROSITE" id="PS51257">
    <property type="entry name" value="PROKAR_LIPOPROTEIN"/>
    <property type="match status" value="1"/>
</dbReference>
<dbReference type="Pfam" id="PF01547">
    <property type="entry name" value="SBP_bac_1"/>
    <property type="match status" value="1"/>
</dbReference>
<reference evidence="2" key="1">
    <citation type="journal article" date="2019" name="Int. J. Syst. Evol. Microbiol.">
        <title>The Global Catalogue of Microorganisms (GCM) 10K type strain sequencing project: providing services to taxonomists for standard genome sequencing and annotation.</title>
        <authorList>
            <consortium name="The Broad Institute Genomics Platform"/>
            <consortium name="The Broad Institute Genome Sequencing Center for Infectious Disease"/>
            <person name="Wu L."/>
            <person name="Ma J."/>
        </authorList>
    </citation>
    <scope>NUCLEOTIDE SEQUENCE [LARGE SCALE GENOMIC DNA]</scope>
    <source>
        <strain evidence="2">CGMCC 1.12286</strain>
    </source>
</reference>